<feature type="region of interest" description="Disordered" evidence="1">
    <location>
        <begin position="40"/>
        <end position="69"/>
    </location>
</feature>
<dbReference type="EMBL" id="CM026428">
    <property type="protein sequence ID" value="KAG0565631.1"/>
    <property type="molecule type" value="Genomic_DNA"/>
</dbReference>
<proteinExistence type="predicted"/>
<evidence type="ECO:0008006" key="5">
    <source>
        <dbReference type="Google" id="ProtNLM"/>
    </source>
</evidence>
<evidence type="ECO:0000313" key="4">
    <source>
        <dbReference type="Proteomes" id="UP000822688"/>
    </source>
</evidence>
<sequence>MSVSVPCAAYLAGLHTKRAILFLVNLTLIVQIVREQPLHEQKGNARKGVPVQPRAGQGSEGGNLGRERGRREPWGLGFVSAETQNSLSLHYIGSGEENLVRWECVAFAALT</sequence>
<protein>
    <recommendedName>
        <fullName evidence="5">Secreted protein</fullName>
    </recommendedName>
</protein>
<evidence type="ECO:0000256" key="2">
    <source>
        <dbReference type="SAM" id="SignalP"/>
    </source>
</evidence>
<evidence type="ECO:0000313" key="3">
    <source>
        <dbReference type="EMBL" id="KAG0565631.1"/>
    </source>
</evidence>
<reference evidence="3" key="1">
    <citation type="submission" date="2020-06" db="EMBL/GenBank/DDBJ databases">
        <title>WGS assembly of Ceratodon purpureus strain R40.</title>
        <authorList>
            <person name="Carey S.B."/>
            <person name="Jenkins J."/>
            <person name="Shu S."/>
            <person name="Lovell J.T."/>
            <person name="Sreedasyam A."/>
            <person name="Maumus F."/>
            <person name="Tiley G.P."/>
            <person name="Fernandez-Pozo N."/>
            <person name="Barry K."/>
            <person name="Chen C."/>
            <person name="Wang M."/>
            <person name="Lipzen A."/>
            <person name="Daum C."/>
            <person name="Saski C.A."/>
            <person name="Payton A.C."/>
            <person name="Mcbreen J.C."/>
            <person name="Conrad R.E."/>
            <person name="Kollar L.M."/>
            <person name="Olsson S."/>
            <person name="Huttunen S."/>
            <person name="Landis J.B."/>
            <person name="Wickett N.J."/>
            <person name="Johnson M.G."/>
            <person name="Rensing S.A."/>
            <person name="Grimwood J."/>
            <person name="Schmutz J."/>
            <person name="Mcdaniel S.F."/>
        </authorList>
    </citation>
    <scope>NUCLEOTIDE SEQUENCE</scope>
    <source>
        <strain evidence="3">R40</strain>
    </source>
</reference>
<organism evidence="3 4">
    <name type="scientific">Ceratodon purpureus</name>
    <name type="common">Fire moss</name>
    <name type="synonym">Dicranum purpureum</name>
    <dbReference type="NCBI Taxonomy" id="3225"/>
    <lineage>
        <taxon>Eukaryota</taxon>
        <taxon>Viridiplantae</taxon>
        <taxon>Streptophyta</taxon>
        <taxon>Embryophyta</taxon>
        <taxon>Bryophyta</taxon>
        <taxon>Bryophytina</taxon>
        <taxon>Bryopsida</taxon>
        <taxon>Dicranidae</taxon>
        <taxon>Pseudoditrichales</taxon>
        <taxon>Ditrichaceae</taxon>
        <taxon>Ceratodon</taxon>
    </lineage>
</organism>
<evidence type="ECO:0000256" key="1">
    <source>
        <dbReference type="SAM" id="MobiDB-lite"/>
    </source>
</evidence>
<keyword evidence="4" id="KW-1185">Reference proteome</keyword>
<comment type="caution">
    <text evidence="3">The sequence shown here is derived from an EMBL/GenBank/DDBJ whole genome shotgun (WGS) entry which is preliminary data.</text>
</comment>
<keyword evidence="2" id="KW-0732">Signal</keyword>
<dbReference type="AlphaFoldDB" id="A0A8T0H0K0"/>
<feature type="signal peptide" evidence="2">
    <location>
        <begin position="1"/>
        <end position="35"/>
    </location>
</feature>
<feature type="chain" id="PRO_5035714854" description="Secreted protein" evidence="2">
    <location>
        <begin position="36"/>
        <end position="111"/>
    </location>
</feature>
<accession>A0A8T0H0K0</accession>
<dbReference type="Proteomes" id="UP000822688">
    <property type="component" value="Chromosome 7"/>
</dbReference>
<gene>
    <name evidence="3" type="ORF">KC19_7G002700</name>
</gene>
<name>A0A8T0H0K0_CERPU</name>